<name>A0A2W4XQ27_9CYAN</name>
<dbReference type="InterPro" id="IPR013685">
    <property type="entry name" value="POTRA_FtsQ_type"/>
</dbReference>
<dbReference type="InterPro" id="IPR050487">
    <property type="entry name" value="FtsQ_DivIB"/>
</dbReference>
<dbReference type="GO" id="GO:0051301">
    <property type="term" value="P:cell division"/>
    <property type="evidence" value="ECO:0007669"/>
    <property type="project" value="UniProtKB-KW"/>
</dbReference>
<dbReference type="EMBL" id="QBMP01000036">
    <property type="protein sequence ID" value="PZO58347.1"/>
    <property type="molecule type" value="Genomic_DNA"/>
</dbReference>
<dbReference type="Pfam" id="PF08478">
    <property type="entry name" value="POTRA_1"/>
    <property type="match status" value="1"/>
</dbReference>
<dbReference type="PROSITE" id="PS51779">
    <property type="entry name" value="POTRA"/>
    <property type="match status" value="1"/>
</dbReference>
<keyword evidence="7" id="KW-0131">Cell cycle</keyword>
<dbReference type="PANTHER" id="PTHR37820">
    <property type="entry name" value="CELL DIVISION PROTEIN DIVIB"/>
    <property type="match status" value="1"/>
</dbReference>
<keyword evidence="3 9" id="KW-0132">Cell division</keyword>
<dbReference type="InterPro" id="IPR034746">
    <property type="entry name" value="POTRA"/>
</dbReference>
<dbReference type="Gene3D" id="3.10.20.310">
    <property type="entry name" value="membrane protein fhac"/>
    <property type="match status" value="1"/>
</dbReference>
<keyword evidence="5" id="KW-1133">Transmembrane helix</keyword>
<keyword evidence="6" id="KW-0472">Membrane</keyword>
<reference evidence="9 10" key="2">
    <citation type="submission" date="2018-06" db="EMBL/GenBank/DDBJ databases">
        <title>Metagenomic assembly of (sub)arctic Cyanobacteria and their associated microbiome from non-axenic cultures.</title>
        <authorList>
            <person name="Baurain D."/>
        </authorList>
    </citation>
    <scope>NUCLEOTIDE SEQUENCE [LARGE SCALE GENOMIC DNA]</scope>
    <source>
        <strain evidence="9">ULC027bin1</strain>
    </source>
</reference>
<reference evidence="10" key="1">
    <citation type="submission" date="2018-04" db="EMBL/GenBank/DDBJ databases">
        <authorList>
            <person name="Cornet L."/>
        </authorList>
    </citation>
    <scope>NUCLEOTIDE SEQUENCE [LARGE SCALE GENOMIC DNA]</scope>
</reference>
<evidence type="ECO:0000256" key="6">
    <source>
        <dbReference type="ARBA" id="ARBA00023136"/>
    </source>
</evidence>
<dbReference type="Proteomes" id="UP000249794">
    <property type="component" value="Unassembled WGS sequence"/>
</dbReference>
<accession>A0A2W4XQ27</accession>
<organism evidence="9 10">
    <name type="scientific">Phormidesmis priestleyi</name>
    <dbReference type="NCBI Taxonomy" id="268141"/>
    <lineage>
        <taxon>Bacteria</taxon>
        <taxon>Bacillati</taxon>
        <taxon>Cyanobacteriota</taxon>
        <taxon>Cyanophyceae</taxon>
        <taxon>Leptolyngbyales</taxon>
        <taxon>Leptolyngbyaceae</taxon>
        <taxon>Phormidesmis</taxon>
    </lineage>
</organism>
<evidence type="ECO:0000256" key="4">
    <source>
        <dbReference type="ARBA" id="ARBA00022692"/>
    </source>
</evidence>
<evidence type="ECO:0000256" key="7">
    <source>
        <dbReference type="ARBA" id="ARBA00023306"/>
    </source>
</evidence>
<evidence type="ECO:0000313" key="9">
    <source>
        <dbReference type="EMBL" id="PZO58347.1"/>
    </source>
</evidence>
<comment type="caution">
    <text evidence="9">The sequence shown here is derived from an EMBL/GenBank/DDBJ whole genome shotgun (WGS) entry which is preliminary data.</text>
</comment>
<keyword evidence="2" id="KW-1003">Cell membrane</keyword>
<evidence type="ECO:0000256" key="1">
    <source>
        <dbReference type="ARBA" id="ARBA00004370"/>
    </source>
</evidence>
<evidence type="ECO:0000313" key="10">
    <source>
        <dbReference type="Proteomes" id="UP000249794"/>
    </source>
</evidence>
<gene>
    <name evidence="9" type="ORF">DCF15_05555</name>
</gene>
<dbReference type="PANTHER" id="PTHR37820:SF1">
    <property type="entry name" value="CELL DIVISION PROTEIN FTSQ"/>
    <property type="match status" value="1"/>
</dbReference>
<keyword evidence="4" id="KW-0812">Transmembrane</keyword>
<sequence length="345" mass="37741">MIMPSQISVPSTRASFINASLDDDVISNQTLNDAPSGAFLKSETSLDEGGTATALPPTFPPAFSPTFLPAFPPAYGPSSQDLAQRRKQLRAKRRSKLLKAVWRSLAITGFAAGTVWLATSPIWLIKSGNQIEISNNRQLSESNIKALLPVPYPQSLLKIKPNDLAERLAAYAPIKSAVVSRQLVPPRLTVKVTERVPVAVAIPDTTQPIEALANHPMPFVEPGLIDAQGYWMPRNSFQDLGASESLPELSVKGMRPGDQAAWRSLYQIISRSPVSVTAIDWTMPSNLILQTDLGPVHFGPYSKNFARQMAALDQMRSLPEKVNSAKVSYIDLQDPDNPMIEFSQK</sequence>
<evidence type="ECO:0000256" key="5">
    <source>
        <dbReference type="ARBA" id="ARBA00022989"/>
    </source>
</evidence>
<dbReference type="AlphaFoldDB" id="A0A2W4XQ27"/>
<feature type="domain" description="POTRA" evidence="8">
    <location>
        <begin position="126"/>
        <end position="195"/>
    </location>
</feature>
<comment type="subcellular location">
    <subcellularLocation>
        <location evidence="1">Membrane</location>
    </subcellularLocation>
</comment>
<protein>
    <submittedName>
        <fullName evidence="9">Cell division protein FtsQ</fullName>
    </submittedName>
</protein>
<evidence type="ECO:0000256" key="3">
    <source>
        <dbReference type="ARBA" id="ARBA00022618"/>
    </source>
</evidence>
<evidence type="ECO:0000256" key="2">
    <source>
        <dbReference type="ARBA" id="ARBA00022475"/>
    </source>
</evidence>
<dbReference type="GO" id="GO:0005886">
    <property type="term" value="C:plasma membrane"/>
    <property type="evidence" value="ECO:0007669"/>
    <property type="project" value="TreeGrafter"/>
</dbReference>
<evidence type="ECO:0000259" key="8">
    <source>
        <dbReference type="PROSITE" id="PS51779"/>
    </source>
</evidence>
<proteinExistence type="predicted"/>